<evidence type="ECO:0000256" key="7">
    <source>
        <dbReference type="ARBA" id="ARBA00023237"/>
    </source>
</evidence>
<dbReference type="SUPFAM" id="SSF56935">
    <property type="entry name" value="Porins"/>
    <property type="match status" value="1"/>
</dbReference>
<keyword evidence="9" id="KW-1185">Reference proteome</keyword>
<dbReference type="Gene3D" id="2.40.160.60">
    <property type="entry name" value="Outer membrane protein transport protein (OMPP1/FadL/TodX)"/>
    <property type="match status" value="1"/>
</dbReference>
<dbReference type="Proteomes" id="UP001500936">
    <property type="component" value="Unassembled WGS sequence"/>
</dbReference>
<keyword evidence="3" id="KW-1134">Transmembrane beta strand</keyword>
<evidence type="ECO:0000256" key="3">
    <source>
        <dbReference type="ARBA" id="ARBA00022452"/>
    </source>
</evidence>
<evidence type="ECO:0000256" key="6">
    <source>
        <dbReference type="ARBA" id="ARBA00023136"/>
    </source>
</evidence>
<organism evidence="8 9">
    <name type="scientific">Nibrella viscosa</name>
    <dbReference type="NCBI Taxonomy" id="1084524"/>
    <lineage>
        <taxon>Bacteria</taxon>
        <taxon>Pseudomonadati</taxon>
        <taxon>Bacteroidota</taxon>
        <taxon>Cytophagia</taxon>
        <taxon>Cytophagales</taxon>
        <taxon>Spirosomataceae</taxon>
        <taxon>Nibrella</taxon>
    </lineage>
</organism>
<evidence type="ECO:0000256" key="4">
    <source>
        <dbReference type="ARBA" id="ARBA00022692"/>
    </source>
</evidence>
<accession>A0ABP8KSW5</accession>
<evidence type="ECO:0000256" key="5">
    <source>
        <dbReference type="ARBA" id="ARBA00022729"/>
    </source>
</evidence>
<keyword evidence="5" id="KW-0732">Signal</keyword>
<keyword evidence="7" id="KW-0998">Cell outer membrane</keyword>
<evidence type="ECO:0000313" key="8">
    <source>
        <dbReference type="EMBL" id="GAA4414164.1"/>
    </source>
</evidence>
<dbReference type="PANTHER" id="PTHR35093:SF8">
    <property type="entry name" value="OUTER MEMBRANE PROTEIN NMB0088-RELATED"/>
    <property type="match status" value="1"/>
</dbReference>
<dbReference type="PANTHER" id="PTHR35093">
    <property type="entry name" value="OUTER MEMBRANE PROTEIN NMB0088-RELATED"/>
    <property type="match status" value="1"/>
</dbReference>
<sequence length="517" mass="56576">MNRSIWITGGLLLSAAVSYGQYASDAFRYSEQTINGTARFQGLGGNHVALGGDASAAFGNPAGLGFYNRSEFSISPAISLVNADASYAGTNTNAQRAFPTIGQAALVFAGSPQNENRAWRRTSLAISYSRQVNFNNIFTYSGRNLRSSLADAYVQDVNRRNINSTDLDREFSTQTNTANTIEGAAYQLYLVNPSTQAGPPYFRYDVGVPTDQRGSYTARGGQSQWTIAYAGNLEDRLYLGASLGLTRTRFDFTNVLEDRYVGGRVFRGFTENSDLTVTGGGINASFGAIFKPDQNFQIGAVITSPTFSSLREEYNRSISIDPIAIPDGVDNQGRPTYVNLAFTSVDVAPNNFEYSITSPLRASGGATYFFGRNGFLTATAEYVGYSGMRIGTTFYSAAADNQAFREDNKREVQNTYQNVVNFRVGGEARINLFRVRAGVAYLPDPYKVKLDNLDRTKFLFSGGFGVRNDRFFADVAGSFLTFKSAYTPYTLNSPQDYASAQLTNRNTNLMLSVGVFF</sequence>
<comment type="caution">
    <text evidence="8">The sequence shown here is derived from an EMBL/GenBank/DDBJ whole genome shotgun (WGS) entry which is preliminary data.</text>
</comment>
<gene>
    <name evidence="8" type="ORF">GCM10023187_43270</name>
</gene>
<keyword evidence="6" id="KW-0472">Membrane</keyword>
<name>A0ABP8KSW5_9BACT</name>
<proteinExistence type="inferred from homology"/>
<evidence type="ECO:0000256" key="2">
    <source>
        <dbReference type="ARBA" id="ARBA00008163"/>
    </source>
</evidence>
<keyword evidence="4" id="KW-0812">Transmembrane</keyword>
<reference evidence="9" key="1">
    <citation type="journal article" date="2019" name="Int. J. Syst. Evol. Microbiol.">
        <title>The Global Catalogue of Microorganisms (GCM) 10K type strain sequencing project: providing services to taxonomists for standard genome sequencing and annotation.</title>
        <authorList>
            <consortium name="The Broad Institute Genomics Platform"/>
            <consortium name="The Broad Institute Genome Sequencing Center for Infectious Disease"/>
            <person name="Wu L."/>
            <person name="Ma J."/>
        </authorList>
    </citation>
    <scope>NUCLEOTIDE SEQUENCE [LARGE SCALE GENOMIC DNA]</scope>
    <source>
        <strain evidence="9">JCM 17925</strain>
    </source>
</reference>
<dbReference type="InterPro" id="IPR005017">
    <property type="entry name" value="OMPP1/FadL/TodX"/>
</dbReference>
<comment type="subcellular location">
    <subcellularLocation>
        <location evidence="1">Cell outer membrane</location>
        <topology evidence="1">Multi-pass membrane protein</topology>
    </subcellularLocation>
</comment>
<evidence type="ECO:0000313" key="9">
    <source>
        <dbReference type="Proteomes" id="UP001500936"/>
    </source>
</evidence>
<dbReference type="EMBL" id="BAABHB010000011">
    <property type="protein sequence ID" value="GAA4414164.1"/>
    <property type="molecule type" value="Genomic_DNA"/>
</dbReference>
<comment type="similarity">
    <text evidence="2">Belongs to the OmpP1/FadL family.</text>
</comment>
<protein>
    <submittedName>
        <fullName evidence="8">Outer membrane protein transport protein</fullName>
    </submittedName>
</protein>
<dbReference type="RefSeq" id="WP_345270084.1">
    <property type="nucleotide sequence ID" value="NZ_BAABHB010000011.1"/>
</dbReference>
<evidence type="ECO:0000256" key="1">
    <source>
        <dbReference type="ARBA" id="ARBA00004571"/>
    </source>
</evidence>